<reference evidence="2" key="1">
    <citation type="submission" date="2016-11" db="UniProtKB">
        <authorList>
            <consortium name="WormBaseParasite"/>
        </authorList>
    </citation>
    <scope>IDENTIFICATION</scope>
</reference>
<evidence type="ECO:0000313" key="1">
    <source>
        <dbReference type="Proteomes" id="UP000095282"/>
    </source>
</evidence>
<dbReference type="Proteomes" id="UP000095282">
    <property type="component" value="Unplaced"/>
</dbReference>
<sequence>MERCFPEETLSSNVLTFFEFITNPAEPASVSNKINATSSFTPTTFSTPTHSSTPIPPAHDQKINVLPPRGIRDVDILEEKEGLDSFGSNPHINYLKETFDHAEDIRTNLTLSLVNHKLQFLAHDVNNIGRDNFNRLVETICHTRNRQLRIWRMFLNLDPQAVMRVLLHRDDIVAHFKGTEVVSVRQCKKITIHKIDESVFCF</sequence>
<evidence type="ECO:0000313" key="2">
    <source>
        <dbReference type="WBParaSite" id="Csp11.Scaffold629.g14058.t1"/>
    </source>
</evidence>
<dbReference type="Gene3D" id="1.20.5.1890">
    <property type="match status" value="1"/>
</dbReference>
<accession>A0A1I7U220</accession>
<dbReference type="STRING" id="1561998.A0A1I7U220"/>
<keyword evidence="1" id="KW-1185">Reference proteome</keyword>
<dbReference type="WBParaSite" id="Csp11.Scaffold629.g14058.t1">
    <property type="protein sequence ID" value="Csp11.Scaffold629.g14058.t1"/>
    <property type="gene ID" value="Csp11.Scaffold629.g14058"/>
</dbReference>
<organism evidence="1 2">
    <name type="scientific">Caenorhabditis tropicalis</name>
    <dbReference type="NCBI Taxonomy" id="1561998"/>
    <lineage>
        <taxon>Eukaryota</taxon>
        <taxon>Metazoa</taxon>
        <taxon>Ecdysozoa</taxon>
        <taxon>Nematoda</taxon>
        <taxon>Chromadorea</taxon>
        <taxon>Rhabditida</taxon>
        <taxon>Rhabditina</taxon>
        <taxon>Rhabditomorpha</taxon>
        <taxon>Rhabditoidea</taxon>
        <taxon>Rhabditidae</taxon>
        <taxon>Peloderinae</taxon>
        <taxon>Caenorhabditis</taxon>
    </lineage>
</organism>
<dbReference type="SUPFAM" id="SSF161008">
    <property type="entry name" value="Viral glycoprotein ectodomain-like"/>
    <property type="match status" value="1"/>
</dbReference>
<protein>
    <submittedName>
        <fullName evidence="2">Uncharacterized protein</fullName>
    </submittedName>
</protein>
<dbReference type="AlphaFoldDB" id="A0A1I7U220"/>
<proteinExistence type="predicted"/>
<name>A0A1I7U220_9PELO</name>
<dbReference type="eggNOG" id="KOG0017">
    <property type="taxonomic scope" value="Eukaryota"/>
</dbReference>